<protein>
    <recommendedName>
        <fullName evidence="1">YqbF C-terminal domain-containing protein</fullName>
    </recommendedName>
</protein>
<dbReference type="Pfam" id="PF21488">
    <property type="entry name" value="YqbF_HeH"/>
    <property type="match status" value="1"/>
</dbReference>
<sequence length="118" mass="13194">MRYELILVPGLLSYSGLIEASHKNPIVFVDSKEIADAVVSTGYFKLLDSHNEKEVEAADSTEASIFNAEKYIEADLKKLTKAEQDDVIIKLAKGNEVPQTKNESERIALILQLQDEQE</sequence>
<organism evidence="2 3">
    <name type="scientific">Bacillus thuringiensis serovar andalousiensis</name>
    <dbReference type="NCBI Taxonomy" id="257985"/>
    <lineage>
        <taxon>Bacteria</taxon>
        <taxon>Bacillati</taxon>
        <taxon>Bacillota</taxon>
        <taxon>Bacilli</taxon>
        <taxon>Bacillales</taxon>
        <taxon>Bacillaceae</taxon>
        <taxon>Bacillus</taxon>
        <taxon>Bacillus cereus group</taxon>
    </lineage>
</organism>
<evidence type="ECO:0000259" key="1">
    <source>
        <dbReference type="Pfam" id="PF21488"/>
    </source>
</evidence>
<dbReference type="InterPro" id="IPR036269">
    <property type="entry name" value="Rho_N_sf"/>
</dbReference>
<reference evidence="3" key="1">
    <citation type="submission" date="2019-02" db="EMBL/GenBank/DDBJ databases">
        <title>Structural and Functional analysis of Lanthipeptide from Bacillus thuringiensis serovar andalousiensis B23193.</title>
        <authorList>
            <person name="Andreeva J.V."/>
            <person name="Grigoreva A."/>
        </authorList>
    </citation>
    <scope>NUCLEOTIDE SEQUENCE [LARGE SCALE GENOMIC DNA]</scope>
    <source>
        <strain evidence="3">B23193</strain>
    </source>
</reference>
<gene>
    <name evidence="2" type="ORF">EVG22_23380</name>
</gene>
<name>A0A6H0TJT9_BACTU</name>
<dbReference type="RefSeq" id="WP_203106516.1">
    <property type="nucleotide sequence ID" value="NZ_CP035727.2"/>
</dbReference>
<proteinExistence type="predicted"/>
<feature type="domain" description="YqbF C-terminal" evidence="1">
    <location>
        <begin position="73"/>
        <end position="112"/>
    </location>
</feature>
<evidence type="ECO:0000313" key="3">
    <source>
        <dbReference type="Proteomes" id="UP000501374"/>
    </source>
</evidence>
<dbReference type="Proteomes" id="UP000501374">
    <property type="component" value="Chromosome"/>
</dbReference>
<evidence type="ECO:0000313" key="2">
    <source>
        <dbReference type="EMBL" id="QIW21192.1"/>
    </source>
</evidence>
<dbReference type="InterPro" id="IPR048424">
    <property type="entry name" value="YqbF_HeH"/>
</dbReference>
<dbReference type="Gene3D" id="1.10.720.10">
    <property type="match status" value="1"/>
</dbReference>
<dbReference type="EMBL" id="CP035727">
    <property type="protein sequence ID" value="QIW21192.1"/>
    <property type="molecule type" value="Genomic_DNA"/>
</dbReference>
<accession>A0A6H0TJT9</accession>
<dbReference type="AlphaFoldDB" id="A0A6H0TJT9"/>
<dbReference type="SUPFAM" id="SSF68912">
    <property type="entry name" value="Rho N-terminal domain-like"/>
    <property type="match status" value="1"/>
</dbReference>